<feature type="transmembrane region" description="Helical" evidence="13">
    <location>
        <begin position="119"/>
        <end position="140"/>
    </location>
</feature>
<evidence type="ECO:0000256" key="8">
    <source>
        <dbReference type="ARBA" id="ARBA00022970"/>
    </source>
</evidence>
<feature type="transmembrane region" description="Helical" evidence="13">
    <location>
        <begin position="160"/>
        <end position="180"/>
    </location>
</feature>
<gene>
    <name evidence="16" type="primary">LOC101499476</name>
</gene>
<evidence type="ECO:0000256" key="7">
    <source>
        <dbReference type="ARBA" id="ARBA00022847"/>
    </source>
</evidence>
<dbReference type="KEGG" id="cam:101499476"/>
<dbReference type="GO" id="GO:0005886">
    <property type="term" value="C:plasma membrane"/>
    <property type="evidence" value="ECO:0007669"/>
    <property type="project" value="UniProtKB-SubCell"/>
</dbReference>
<dbReference type="GeneID" id="101499476"/>
<reference evidence="16" key="1">
    <citation type="submission" date="2025-08" db="UniProtKB">
        <authorList>
            <consortium name="RefSeq"/>
        </authorList>
    </citation>
    <scope>IDENTIFICATION</scope>
    <source>
        <tissue evidence="16">Etiolated seedlings</tissue>
    </source>
</reference>
<feature type="transmembrane region" description="Helical" evidence="13">
    <location>
        <begin position="308"/>
        <end position="329"/>
    </location>
</feature>
<proteinExistence type="inferred from homology"/>
<evidence type="ECO:0000256" key="6">
    <source>
        <dbReference type="ARBA" id="ARBA00022692"/>
    </source>
</evidence>
<dbReference type="GO" id="GO:0015293">
    <property type="term" value="F:symporter activity"/>
    <property type="evidence" value="ECO:0007669"/>
    <property type="project" value="UniProtKB-KW"/>
</dbReference>
<keyword evidence="5" id="KW-1003">Cell membrane</keyword>
<feature type="transmembrane region" description="Helical" evidence="13">
    <location>
        <begin position="413"/>
        <end position="437"/>
    </location>
</feature>
<evidence type="ECO:0000256" key="2">
    <source>
        <dbReference type="ARBA" id="ARBA00004236"/>
    </source>
</evidence>
<comment type="function">
    <text evidence="12">Carrier protein involved in proton-driven auxin influx. Mediates the formation of auxin gradient from developing leaves (site of auxin biosynthesis) to tips by contributing to the loading of auxin in vascular tissues and facilitating acropetal (base to tip) auxin transport within inner tissues of the root apex, and basipetal (tip to base) auxin transport within outer tissues of the root apex. May be involved in lateral roots and nodules formation.</text>
</comment>
<evidence type="ECO:0000256" key="12">
    <source>
        <dbReference type="ARBA" id="ARBA00045588"/>
    </source>
</evidence>
<dbReference type="GO" id="GO:0006865">
    <property type="term" value="P:amino acid transport"/>
    <property type="evidence" value="ECO:0007669"/>
    <property type="project" value="UniProtKB-KW"/>
</dbReference>
<keyword evidence="11" id="KW-0927">Auxin signaling pathway</keyword>
<feature type="transmembrane region" description="Helical" evidence="13">
    <location>
        <begin position="187"/>
        <end position="208"/>
    </location>
</feature>
<dbReference type="RefSeq" id="XP_027186759.1">
    <property type="nucleotide sequence ID" value="XM_027330958.1"/>
</dbReference>
<dbReference type="AlphaFoldDB" id="A0A3Q7WYL0"/>
<evidence type="ECO:0000256" key="4">
    <source>
        <dbReference type="ARBA" id="ARBA00022448"/>
    </source>
</evidence>
<keyword evidence="10 13" id="KW-0472">Membrane</keyword>
<dbReference type="GO" id="GO:0009734">
    <property type="term" value="P:auxin-activated signaling pathway"/>
    <property type="evidence" value="ECO:0007669"/>
    <property type="project" value="UniProtKB-KW"/>
</dbReference>
<dbReference type="OrthoDB" id="40134at2759"/>
<feature type="transmembrane region" description="Helical" evidence="13">
    <location>
        <begin position="74"/>
        <end position="98"/>
    </location>
</feature>
<evidence type="ECO:0000256" key="9">
    <source>
        <dbReference type="ARBA" id="ARBA00022989"/>
    </source>
</evidence>
<keyword evidence="7" id="KW-0769">Symport</keyword>
<evidence type="ECO:0000256" key="13">
    <source>
        <dbReference type="SAM" id="Phobius"/>
    </source>
</evidence>
<dbReference type="PANTHER" id="PTHR48017">
    <property type="entry name" value="OS05G0424000 PROTEIN-RELATED"/>
    <property type="match status" value="1"/>
</dbReference>
<accession>A0A3Q7WYL0</accession>
<feature type="transmembrane region" description="Helical" evidence="13">
    <location>
        <begin position="46"/>
        <end position="68"/>
    </location>
</feature>
<keyword evidence="9 13" id="KW-1133">Transmembrane helix</keyword>
<evidence type="ECO:0000256" key="3">
    <source>
        <dbReference type="ARBA" id="ARBA00005590"/>
    </source>
</evidence>
<name>A0A3Q7WYL0_CICAR</name>
<keyword evidence="4" id="KW-0813">Transport</keyword>
<evidence type="ECO:0000256" key="5">
    <source>
        <dbReference type="ARBA" id="ARBA00022475"/>
    </source>
</evidence>
<dbReference type="GO" id="GO:0012505">
    <property type="term" value="C:endomembrane system"/>
    <property type="evidence" value="ECO:0007669"/>
    <property type="project" value="UniProtKB-SubCell"/>
</dbReference>
<keyword evidence="6 13" id="KW-0812">Transmembrane</keyword>
<evidence type="ECO:0000256" key="11">
    <source>
        <dbReference type="ARBA" id="ARBA00023294"/>
    </source>
</evidence>
<feature type="transmembrane region" description="Helical" evidence="13">
    <location>
        <begin position="380"/>
        <end position="401"/>
    </location>
</feature>
<evidence type="ECO:0000313" key="16">
    <source>
        <dbReference type="RefSeq" id="XP_027186759.1"/>
    </source>
</evidence>
<feature type="transmembrane region" description="Helical" evidence="13">
    <location>
        <begin position="267"/>
        <end position="288"/>
    </location>
</feature>
<feature type="domain" description="Amino acid transporter transmembrane" evidence="14">
    <location>
        <begin position="41"/>
        <end position="431"/>
    </location>
</feature>
<keyword evidence="8" id="KW-0029">Amino-acid transport</keyword>
<protein>
    <submittedName>
        <fullName evidence="16">Proline transporter 2-like</fullName>
    </submittedName>
</protein>
<organism evidence="15 16">
    <name type="scientific">Cicer arietinum</name>
    <name type="common">Chickpea</name>
    <name type="synonym">Garbanzo</name>
    <dbReference type="NCBI Taxonomy" id="3827"/>
    <lineage>
        <taxon>Eukaryota</taxon>
        <taxon>Viridiplantae</taxon>
        <taxon>Streptophyta</taxon>
        <taxon>Embryophyta</taxon>
        <taxon>Tracheophyta</taxon>
        <taxon>Spermatophyta</taxon>
        <taxon>Magnoliopsida</taxon>
        <taxon>eudicotyledons</taxon>
        <taxon>Gunneridae</taxon>
        <taxon>Pentapetalae</taxon>
        <taxon>rosids</taxon>
        <taxon>fabids</taxon>
        <taxon>Fabales</taxon>
        <taxon>Fabaceae</taxon>
        <taxon>Papilionoideae</taxon>
        <taxon>50 kb inversion clade</taxon>
        <taxon>NPAAA clade</taxon>
        <taxon>Hologalegina</taxon>
        <taxon>IRL clade</taxon>
        <taxon>Cicereae</taxon>
        <taxon>Cicer</taxon>
    </lineage>
</organism>
<feature type="transmembrane region" description="Helical" evidence="13">
    <location>
        <begin position="228"/>
        <end position="247"/>
    </location>
</feature>
<dbReference type="InterPro" id="IPR013057">
    <property type="entry name" value="AA_transpt_TM"/>
</dbReference>
<dbReference type="Proteomes" id="UP000087171">
    <property type="component" value="Unplaced"/>
</dbReference>
<evidence type="ECO:0000259" key="14">
    <source>
        <dbReference type="Pfam" id="PF01490"/>
    </source>
</evidence>
<dbReference type="Pfam" id="PF01490">
    <property type="entry name" value="Aa_trans"/>
    <property type="match status" value="1"/>
</dbReference>
<feature type="transmembrane region" description="Helical" evidence="13">
    <location>
        <begin position="350"/>
        <end position="374"/>
    </location>
</feature>
<comment type="subcellular location">
    <subcellularLocation>
        <location evidence="2">Cell membrane</location>
    </subcellularLocation>
    <subcellularLocation>
        <location evidence="1">Endomembrane system</location>
        <topology evidence="1">Multi-pass membrane protein</topology>
    </subcellularLocation>
</comment>
<evidence type="ECO:0000256" key="10">
    <source>
        <dbReference type="ARBA" id="ARBA00023136"/>
    </source>
</evidence>
<evidence type="ECO:0000313" key="15">
    <source>
        <dbReference type="Proteomes" id="UP000087171"/>
    </source>
</evidence>
<comment type="similarity">
    <text evidence="3">Belongs to the amino acid/polyamine transporter 2 family. Amino acid/auxin permease (AAAP) (TC 2.A.18.1) subfamily.</text>
</comment>
<keyword evidence="15" id="KW-1185">Reference proteome</keyword>
<evidence type="ECO:0000256" key="1">
    <source>
        <dbReference type="ARBA" id="ARBA00004127"/>
    </source>
</evidence>
<sequence length="449" mass="50267">MEVEGKASNDNSLTLNLEHGQDKITPNDSYGLSSAHTIDSDSWQQVGLMLVTSFNCGWILTFSNLVMIPLGWTWGAILLLVFGLYTAYANWLLAEFHFIDGRRFIRYRDLMGFVYGKKMYHITWISQFLTLLLGNMGFILLGGKALKEINSEFSDSPLRLQYYIVATGVAYLMFSFFIPTMSAMKNWLGASAVVTIAYIVFLLIVVVKDGKSNTNKDFSVSGSKVGKVFNGFGAISAIIVTNTSGLLPEIQSTLRKPAVKNMRKALYSQYTVGVLFYYGVTILGYWAYGSMVSSYLPENLSGPRWINVLVNIIVFLQSIVSQHMFVAPIHEALDTKFLEIGKAMHSGDNLIRLFLIRVCFFTGNTFIAAAFPFMGDFVNLLGSFSLVPLTFMFPSMLFIKVKGKTARAEKKAWHWINIVFSSLLTVATTISAVRLIINNIQKYHFFANA</sequence>